<name>A0ABV9I5N9_9DEIO</name>
<evidence type="ECO:0000313" key="1">
    <source>
        <dbReference type="EMBL" id="MFC4637642.1"/>
    </source>
</evidence>
<gene>
    <name evidence="1" type="ORF">ACFO0D_04715</name>
</gene>
<dbReference type="EMBL" id="JBHSEI010000001">
    <property type="protein sequence ID" value="MFC4637642.1"/>
    <property type="molecule type" value="Genomic_DNA"/>
</dbReference>
<proteinExistence type="predicted"/>
<protein>
    <recommendedName>
        <fullName evidence="3">DUF3052 domain-containing protein</fullName>
    </recommendedName>
</protein>
<reference evidence="2" key="1">
    <citation type="journal article" date="2019" name="Int. J. Syst. Evol. Microbiol.">
        <title>The Global Catalogue of Microorganisms (GCM) 10K type strain sequencing project: providing services to taxonomists for standard genome sequencing and annotation.</title>
        <authorList>
            <consortium name="The Broad Institute Genomics Platform"/>
            <consortium name="The Broad Institute Genome Sequencing Center for Infectious Disease"/>
            <person name="Wu L."/>
            <person name="Ma J."/>
        </authorList>
    </citation>
    <scope>NUCLEOTIDE SEQUENCE [LARGE SCALE GENOMIC DNA]</scope>
    <source>
        <strain evidence="2">CCUG 55995</strain>
    </source>
</reference>
<accession>A0ABV9I5N9</accession>
<dbReference type="Proteomes" id="UP001595952">
    <property type="component" value="Unassembled WGS sequence"/>
</dbReference>
<evidence type="ECO:0000313" key="2">
    <source>
        <dbReference type="Proteomes" id="UP001595952"/>
    </source>
</evidence>
<keyword evidence="2" id="KW-1185">Reference proteome</keyword>
<dbReference type="RefSeq" id="WP_380060652.1">
    <property type="nucleotide sequence ID" value="NZ_JBHSEI010000001.1"/>
</dbReference>
<sequence>MHPTFSKLNAAGHAHLYVLNAPESFAGVLADGLEGTGLHTALQDSDQPTFVLSFLTTQAGLDAFALTCARQAQGDAVVWVAYPKGSSRRYRCEFNRDQGWATFGQQGFEPVRQVAIDEDWSALRLRRVGFIRTLRRAGAISEEGQARVARRDQAAKPPA</sequence>
<comment type="caution">
    <text evidence="1">The sequence shown here is derived from an EMBL/GenBank/DDBJ whole genome shotgun (WGS) entry which is preliminary data.</text>
</comment>
<organism evidence="1 2">
    <name type="scientific">Deinococcus hohokamensis</name>
    <dbReference type="NCBI Taxonomy" id="309883"/>
    <lineage>
        <taxon>Bacteria</taxon>
        <taxon>Thermotogati</taxon>
        <taxon>Deinococcota</taxon>
        <taxon>Deinococci</taxon>
        <taxon>Deinococcales</taxon>
        <taxon>Deinococcaceae</taxon>
        <taxon>Deinococcus</taxon>
    </lineage>
</organism>
<evidence type="ECO:0008006" key="3">
    <source>
        <dbReference type="Google" id="ProtNLM"/>
    </source>
</evidence>